<dbReference type="PANTHER" id="PTHR16515:SF66">
    <property type="entry name" value="C2H2-TYPE DOMAIN-CONTAINING PROTEIN"/>
    <property type="match status" value="1"/>
</dbReference>
<dbReference type="Proteomes" id="UP000070444">
    <property type="component" value="Unassembled WGS sequence"/>
</dbReference>
<keyword evidence="3" id="KW-0677">Repeat</keyword>
<dbReference type="PROSITE" id="PS00028">
    <property type="entry name" value="ZINC_FINGER_C2H2_1"/>
    <property type="match status" value="1"/>
</dbReference>
<keyword evidence="2" id="KW-0479">Metal-binding</keyword>
<dbReference type="GO" id="GO:0005634">
    <property type="term" value="C:nucleus"/>
    <property type="evidence" value="ECO:0007669"/>
    <property type="project" value="UniProtKB-SubCell"/>
</dbReference>
<evidence type="ECO:0000313" key="10">
    <source>
        <dbReference type="Proteomes" id="UP000070444"/>
    </source>
</evidence>
<evidence type="ECO:0000256" key="3">
    <source>
        <dbReference type="ARBA" id="ARBA00022737"/>
    </source>
</evidence>
<evidence type="ECO:0000256" key="6">
    <source>
        <dbReference type="ARBA" id="ARBA00023242"/>
    </source>
</evidence>
<reference evidence="9 10" key="1">
    <citation type="journal article" date="2015" name="Genome Biol. Evol.">
        <title>Phylogenomic analyses indicate that early fungi evolved digesting cell walls of algal ancestors of land plants.</title>
        <authorList>
            <person name="Chang Y."/>
            <person name="Wang S."/>
            <person name="Sekimoto S."/>
            <person name="Aerts A.L."/>
            <person name="Choi C."/>
            <person name="Clum A."/>
            <person name="LaButti K.M."/>
            <person name="Lindquist E.A."/>
            <person name="Yee Ngan C."/>
            <person name="Ohm R.A."/>
            <person name="Salamov A.A."/>
            <person name="Grigoriev I.V."/>
            <person name="Spatafora J.W."/>
            <person name="Berbee M.L."/>
        </authorList>
    </citation>
    <scope>NUCLEOTIDE SEQUENCE [LARGE SCALE GENOMIC DNA]</scope>
    <source>
        <strain evidence="9 10">NRRL 28638</strain>
    </source>
</reference>
<dbReference type="GO" id="GO:0010468">
    <property type="term" value="P:regulation of gene expression"/>
    <property type="evidence" value="ECO:0007669"/>
    <property type="project" value="TreeGrafter"/>
</dbReference>
<keyword evidence="5" id="KW-0862">Zinc</keyword>
<protein>
    <recommendedName>
        <fullName evidence="8">C2H2-type domain-containing protein</fullName>
    </recommendedName>
</protein>
<evidence type="ECO:0000256" key="1">
    <source>
        <dbReference type="ARBA" id="ARBA00004123"/>
    </source>
</evidence>
<evidence type="ECO:0000256" key="2">
    <source>
        <dbReference type="ARBA" id="ARBA00022723"/>
    </source>
</evidence>
<feature type="domain" description="C2H2-type" evidence="8">
    <location>
        <begin position="138"/>
        <end position="165"/>
    </location>
</feature>
<comment type="subcellular location">
    <subcellularLocation>
        <location evidence="1">Nucleus</location>
    </subcellularLocation>
</comment>
<evidence type="ECO:0000313" key="9">
    <source>
        <dbReference type="EMBL" id="KXN67533.1"/>
    </source>
</evidence>
<feature type="domain" description="C2H2-type" evidence="8">
    <location>
        <begin position="166"/>
        <end position="184"/>
    </location>
</feature>
<dbReference type="Gene3D" id="3.30.160.60">
    <property type="entry name" value="Classic Zinc Finger"/>
    <property type="match status" value="2"/>
</dbReference>
<dbReference type="SMART" id="SM00355">
    <property type="entry name" value="ZnF_C2H2"/>
    <property type="match status" value="2"/>
</dbReference>
<dbReference type="GO" id="GO:0008270">
    <property type="term" value="F:zinc ion binding"/>
    <property type="evidence" value="ECO:0007669"/>
    <property type="project" value="UniProtKB-KW"/>
</dbReference>
<dbReference type="InterPro" id="IPR050331">
    <property type="entry name" value="Zinc_finger"/>
</dbReference>
<dbReference type="InterPro" id="IPR013087">
    <property type="entry name" value="Znf_C2H2_type"/>
</dbReference>
<dbReference type="PROSITE" id="PS50157">
    <property type="entry name" value="ZINC_FINGER_C2H2_2"/>
    <property type="match status" value="2"/>
</dbReference>
<dbReference type="OrthoDB" id="8922241at2759"/>
<evidence type="ECO:0000256" key="5">
    <source>
        <dbReference type="ARBA" id="ARBA00022833"/>
    </source>
</evidence>
<dbReference type="FunFam" id="3.30.160.60:FF:000744">
    <property type="entry name" value="zinc finger E-box-binding homeobox 1"/>
    <property type="match status" value="1"/>
</dbReference>
<gene>
    <name evidence="9" type="ORF">CONCODRAFT_80106</name>
</gene>
<keyword evidence="10" id="KW-1185">Reference proteome</keyword>
<accession>A0A137NXG3</accession>
<dbReference type="SUPFAM" id="SSF57667">
    <property type="entry name" value="beta-beta-alpha zinc fingers"/>
    <property type="match status" value="1"/>
</dbReference>
<proteinExistence type="predicted"/>
<dbReference type="PANTHER" id="PTHR16515">
    <property type="entry name" value="PR DOMAIN ZINC FINGER PROTEIN"/>
    <property type="match status" value="1"/>
</dbReference>
<dbReference type="OMA" id="PMASAPW"/>
<organism evidence="9 10">
    <name type="scientific">Conidiobolus coronatus (strain ATCC 28846 / CBS 209.66 / NRRL 28638)</name>
    <name type="common">Delacroixia coronata</name>
    <dbReference type="NCBI Taxonomy" id="796925"/>
    <lineage>
        <taxon>Eukaryota</taxon>
        <taxon>Fungi</taxon>
        <taxon>Fungi incertae sedis</taxon>
        <taxon>Zoopagomycota</taxon>
        <taxon>Entomophthoromycotina</taxon>
        <taxon>Entomophthoromycetes</taxon>
        <taxon>Entomophthorales</taxon>
        <taxon>Ancylistaceae</taxon>
        <taxon>Conidiobolus</taxon>
    </lineage>
</organism>
<evidence type="ECO:0000256" key="7">
    <source>
        <dbReference type="PROSITE-ProRule" id="PRU00042"/>
    </source>
</evidence>
<keyword evidence="6" id="KW-0539">Nucleus</keyword>
<dbReference type="AlphaFoldDB" id="A0A137NXG3"/>
<dbReference type="InterPro" id="IPR036236">
    <property type="entry name" value="Znf_C2H2_sf"/>
</dbReference>
<dbReference type="FunFam" id="3.30.160.60:FF:000100">
    <property type="entry name" value="Zinc finger 45-like"/>
    <property type="match status" value="1"/>
</dbReference>
<keyword evidence="4 7" id="KW-0863">Zinc-finger</keyword>
<evidence type="ECO:0000256" key="4">
    <source>
        <dbReference type="ARBA" id="ARBA00022771"/>
    </source>
</evidence>
<evidence type="ECO:0000259" key="8">
    <source>
        <dbReference type="PROSITE" id="PS50157"/>
    </source>
</evidence>
<dbReference type="STRING" id="796925.A0A137NXG3"/>
<name>A0A137NXG3_CONC2</name>
<dbReference type="EMBL" id="KQ964630">
    <property type="protein sequence ID" value="KXN67533.1"/>
    <property type="molecule type" value="Genomic_DNA"/>
</dbReference>
<sequence length="216" mass="24117">MNFAEYQPAYHHHHSHAHQHTPMSIAMPINHSPYEHPLSTPPAAVPFSDLSPYSNPSSYFPISTWMPHSSIPASMSWHHPVNSTNDFHLPMASAPWSMSSPPLPLAAPMPIPKPKSTLISAQPLLSNTAVNSKLALQYKCDQCDKAFGRKNSLRRHAYLHTGLKPYKCEPCRRSFSRQDIFKRHCNSPRCQRLTQRCKALAQASEGSALQSASSTL</sequence>